<dbReference type="Pfam" id="PF13639">
    <property type="entry name" value="zf-RING_2"/>
    <property type="match status" value="1"/>
</dbReference>
<sequence length="281" mass="31273">MSGWSGWSSIDPGLYILKRFCTEQVETIMERQPLLQARGEAVRRELSPGVAFLVLSTVVMSAYTFIYVYFWVCGAFVLASALHEGDHCSPELLAWLAAALLQPLFHGLVSVSVPEAMCSQCMSWLYSLGLVLTGCGWLLQSQGLPCHSKSPTFFIFIEAYLDFMVITWMLMLATPVVAFGVLNLGMRLGVLRIRSSELDLRTLEAVDFKKEIFCEDANASEGQLPAECCVCCEHFSADKVIRRTPCKHVFHEACLARWLQVNDSCPVCRVSLQAALDPEAK</sequence>
<feature type="transmembrane region" description="Helical" evidence="5">
    <location>
        <begin position="123"/>
        <end position="140"/>
    </location>
</feature>
<accession>A0AA36IYP3</accession>
<dbReference type="AlphaFoldDB" id="A0AA36IYP3"/>
<keyword evidence="8" id="KW-1185">Reference proteome</keyword>
<dbReference type="GO" id="GO:0061630">
    <property type="term" value="F:ubiquitin protein ligase activity"/>
    <property type="evidence" value="ECO:0007669"/>
    <property type="project" value="TreeGrafter"/>
</dbReference>
<dbReference type="InterPro" id="IPR051834">
    <property type="entry name" value="RING_finger_E3_ligase"/>
</dbReference>
<dbReference type="GO" id="GO:0008270">
    <property type="term" value="F:zinc ion binding"/>
    <property type="evidence" value="ECO:0007669"/>
    <property type="project" value="UniProtKB-KW"/>
</dbReference>
<dbReference type="SUPFAM" id="SSF57850">
    <property type="entry name" value="RING/U-box"/>
    <property type="match status" value="1"/>
</dbReference>
<evidence type="ECO:0000256" key="1">
    <source>
        <dbReference type="ARBA" id="ARBA00022723"/>
    </source>
</evidence>
<dbReference type="GO" id="GO:0005634">
    <property type="term" value="C:nucleus"/>
    <property type="evidence" value="ECO:0007669"/>
    <property type="project" value="TreeGrafter"/>
</dbReference>
<organism evidence="7 8">
    <name type="scientific">Effrenium voratum</name>
    <dbReference type="NCBI Taxonomy" id="2562239"/>
    <lineage>
        <taxon>Eukaryota</taxon>
        <taxon>Sar</taxon>
        <taxon>Alveolata</taxon>
        <taxon>Dinophyceae</taxon>
        <taxon>Suessiales</taxon>
        <taxon>Symbiodiniaceae</taxon>
        <taxon>Effrenium</taxon>
    </lineage>
</organism>
<protein>
    <recommendedName>
        <fullName evidence="6">RING-type domain-containing protein</fullName>
    </recommendedName>
</protein>
<evidence type="ECO:0000256" key="2">
    <source>
        <dbReference type="ARBA" id="ARBA00022771"/>
    </source>
</evidence>
<dbReference type="SMART" id="SM00184">
    <property type="entry name" value="RING"/>
    <property type="match status" value="1"/>
</dbReference>
<evidence type="ECO:0000256" key="5">
    <source>
        <dbReference type="SAM" id="Phobius"/>
    </source>
</evidence>
<keyword evidence="5" id="KW-1133">Transmembrane helix</keyword>
<comment type="caution">
    <text evidence="7">The sequence shown here is derived from an EMBL/GenBank/DDBJ whole genome shotgun (WGS) entry which is preliminary data.</text>
</comment>
<keyword evidence="1" id="KW-0479">Metal-binding</keyword>
<feature type="transmembrane region" description="Helical" evidence="5">
    <location>
        <begin position="92"/>
        <end position="111"/>
    </location>
</feature>
<dbReference type="Gene3D" id="3.30.40.10">
    <property type="entry name" value="Zinc/RING finger domain, C3HC4 (zinc finger)"/>
    <property type="match status" value="1"/>
</dbReference>
<evidence type="ECO:0000256" key="4">
    <source>
        <dbReference type="PROSITE-ProRule" id="PRU00175"/>
    </source>
</evidence>
<keyword evidence="5" id="KW-0812">Transmembrane</keyword>
<feature type="transmembrane region" description="Helical" evidence="5">
    <location>
        <begin position="50"/>
        <end position="72"/>
    </location>
</feature>
<dbReference type="GO" id="GO:0006511">
    <property type="term" value="P:ubiquitin-dependent protein catabolic process"/>
    <property type="evidence" value="ECO:0007669"/>
    <property type="project" value="TreeGrafter"/>
</dbReference>
<feature type="domain" description="RING-type" evidence="6">
    <location>
        <begin position="228"/>
        <end position="269"/>
    </location>
</feature>
<dbReference type="PROSITE" id="PS50089">
    <property type="entry name" value="ZF_RING_2"/>
    <property type="match status" value="1"/>
</dbReference>
<keyword evidence="5" id="KW-0472">Membrane</keyword>
<gene>
    <name evidence="7" type="ORF">EVOR1521_LOCUS19737</name>
</gene>
<feature type="transmembrane region" description="Helical" evidence="5">
    <location>
        <begin position="160"/>
        <end position="184"/>
    </location>
</feature>
<dbReference type="PANTHER" id="PTHR45931">
    <property type="entry name" value="SI:CH211-59O9.10"/>
    <property type="match status" value="1"/>
</dbReference>
<proteinExistence type="predicted"/>
<dbReference type="InterPro" id="IPR013083">
    <property type="entry name" value="Znf_RING/FYVE/PHD"/>
</dbReference>
<reference evidence="7" key="1">
    <citation type="submission" date="2023-08" db="EMBL/GenBank/DDBJ databases">
        <authorList>
            <person name="Chen Y."/>
            <person name="Shah S."/>
            <person name="Dougan E. K."/>
            <person name="Thang M."/>
            <person name="Chan C."/>
        </authorList>
    </citation>
    <scope>NUCLEOTIDE SEQUENCE</scope>
</reference>
<dbReference type="PANTHER" id="PTHR45931:SF3">
    <property type="entry name" value="RING ZINC FINGER-CONTAINING PROTEIN"/>
    <property type="match status" value="1"/>
</dbReference>
<evidence type="ECO:0000313" key="8">
    <source>
        <dbReference type="Proteomes" id="UP001178507"/>
    </source>
</evidence>
<keyword evidence="2 4" id="KW-0863">Zinc-finger</keyword>
<evidence type="ECO:0000313" key="7">
    <source>
        <dbReference type="EMBL" id="CAJ1395274.1"/>
    </source>
</evidence>
<evidence type="ECO:0000256" key="3">
    <source>
        <dbReference type="ARBA" id="ARBA00022833"/>
    </source>
</evidence>
<dbReference type="EMBL" id="CAUJNA010003112">
    <property type="protein sequence ID" value="CAJ1395274.1"/>
    <property type="molecule type" value="Genomic_DNA"/>
</dbReference>
<dbReference type="Proteomes" id="UP001178507">
    <property type="component" value="Unassembled WGS sequence"/>
</dbReference>
<keyword evidence="3" id="KW-0862">Zinc</keyword>
<dbReference type="InterPro" id="IPR001841">
    <property type="entry name" value="Znf_RING"/>
</dbReference>
<evidence type="ECO:0000259" key="6">
    <source>
        <dbReference type="PROSITE" id="PS50089"/>
    </source>
</evidence>
<name>A0AA36IYP3_9DINO</name>